<sequence length="520" mass="56186">WTDMATGEPRIGLFALKNIGADEELTYDYKFQHLGLAHAARAYKCLCGAPNCRGTMDVRPDRTQDLGKRVEVFWEGDEVYYRGTVVGYFAKTHQHQILYDDNDVEKVNLSNVAHRWLDEDAAIKQTPTHPSSPIDMPTPQALQQAAGVEEMQADAELADALVDSAQKGNRQAQRVKGRAGSGGLPPAGPRSHRASGGVAAQLPAPPSGPVPAEYQAPLLTLQKLWQVAAKHPDRQQRSRRACPLSSSLETWRCLTEDNLQSSFHRPQTPLLKVAHQRSRSFQQEDRAAQKRPRLESIKIKLVQAEGGRQGPIMASRPSGAPQQPAAELSHGQVSSMAPADSQAVSGASQPPTCLPIRSLSLGIGGGTALNLPRASSGADRQVQLHAPAAIKHLANGHAKPEAMDGQSAALENSRRPEGAMSLQMTTAQAQQAGMLPAISPEAFNYLMWQEQQQQQQQGTSTPEGQAALGQALMIREMQAAAWMHQQALQQSQGSNGLRAELAAGEGLGAFSIQQRNWSAK</sequence>
<protein>
    <recommendedName>
        <fullName evidence="9">Post-SET domain-containing protein</fullName>
    </recommendedName>
</protein>
<evidence type="ECO:0000256" key="7">
    <source>
        <dbReference type="ARBA" id="ARBA00023242"/>
    </source>
</evidence>
<dbReference type="GO" id="GO:0008168">
    <property type="term" value="F:methyltransferase activity"/>
    <property type="evidence" value="ECO:0007669"/>
    <property type="project" value="UniProtKB-KW"/>
</dbReference>
<proteinExistence type="predicted"/>
<evidence type="ECO:0000256" key="1">
    <source>
        <dbReference type="ARBA" id="ARBA00004123"/>
    </source>
</evidence>
<evidence type="ECO:0000259" key="9">
    <source>
        <dbReference type="PROSITE" id="PS50868"/>
    </source>
</evidence>
<dbReference type="CDD" id="cd20404">
    <property type="entry name" value="Tudor_Agenet_AtEML-like"/>
    <property type="match status" value="1"/>
</dbReference>
<dbReference type="GO" id="GO:0032259">
    <property type="term" value="P:methylation"/>
    <property type="evidence" value="ECO:0007669"/>
    <property type="project" value="UniProtKB-KW"/>
</dbReference>
<evidence type="ECO:0000256" key="4">
    <source>
        <dbReference type="ARBA" id="ARBA00022603"/>
    </source>
</evidence>
<keyword evidence="11" id="KW-1185">Reference proteome</keyword>
<dbReference type="PANTHER" id="PTHR22884">
    <property type="entry name" value="SET DOMAIN PROTEINS"/>
    <property type="match status" value="1"/>
</dbReference>
<evidence type="ECO:0000256" key="6">
    <source>
        <dbReference type="ARBA" id="ARBA00022691"/>
    </source>
</evidence>
<organism evidence="10 11">
    <name type="scientific">Symbiochloris irregularis</name>
    <dbReference type="NCBI Taxonomy" id="706552"/>
    <lineage>
        <taxon>Eukaryota</taxon>
        <taxon>Viridiplantae</taxon>
        <taxon>Chlorophyta</taxon>
        <taxon>core chlorophytes</taxon>
        <taxon>Trebouxiophyceae</taxon>
        <taxon>Trebouxiales</taxon>
        <taxon>Trebouxiaceae</taxon>
        <taxon>Symbiochloris</taxon>
    </lineage>
</organism>
<feature type="domain" description="Post-SET" evidence="9">
    <location>
        <begin position="41"/>
        <end position="57"/>
    </location>
</feature>
<comment type="caution">
    <text evidence="10">The sequence shown here is derived from an EMBL/GenBank/DDBJ whole genome shotgun (WGS) entry which is preliminary data.</text>
</comment>
<dbReference type="Proteomes" id="UP001465755">
    <property type="component" value="Unassembled WGS sequence"/>
</dbReference>
<keyword evidence="6" id="KW-0949">S-adenosyl-L-methionine</keyword>
<dbReference type="InterPro" id="IPR050777">
    <property type="entry name" value="SET2_Histone-Lys_MeTrsfase"/>
</dbReference>
<keyword evidence="4" id="KW-0489">Methyltransferase</keyword>
<dbReference type="PROSITE" id="PS50868">
    <property type="entry name" value="POST_SET"/>
    <property type="match status" value="1"/>
</dbReference>
<evidence type="ECO:0000256" key="3">
    <source>
        <dbReference type="ARBA" id="ARBA00022454"/>
    </source>
</evidence>
<gene>
    <name evidence="10" type="ORF">WJX73_010493</name>
</gene>
<dbReference type="SUPFAM" id="SSF82199">
    <property type="entry name" value="SET domain"/>
    <property type="match status" value="1"/>
</dbReference>
<keyword evidence="3" id="KW-0158">Chromosome</keyword>
<dbReference type="GO" id="GO:0005694">
    <property type="term" value="C:chromosome"/>
    <property type="evidence" value="ECO:0007669"/>
    <property type="project" value="UniProtKB-SubCell"/>
</dbReference>
<dbReference type="EMBL" id="JALJOQ010000040">
    <property type="protein sequence ID" value="KAK9805978.1"/>
    <property type="molecule type" value="Genomic_DNA"/>
</dbReference>
<dbReference type="Gene3D" id="2.30.30.140">
    <property type="match status" value="1"/>
</dbReference>
<reference evidence="10 11" key="1">
    <citation type="journal article" date="2024" name="Nat. Commun.">
        <title>Phylogenomics reveals the evolutionary origins of lichenization in chlorophyte algae.</title>
        <authorList>
            <person name="Puginier C."/>
            <person name="Libourel C."/>
            <person name="Otte J."/>
            <person name="Skaloud P."/>
            <person name="Haon M."/>
            <person name="Grisel S."/>
            <person name="Petersen M."/>
            <person name="Berrin J.G."/>
            <person name="Delaux P.M."/>
            <person name="Dal Grande F."/>
            <person name="Keller J."/>
        </authorList>
    </citation>
    <scope>NUCLEOTIDE SEQUENCE [LARGE SCALE GENOMIC DNA]</scope>
    <source>
        <strain evidence="10 11">SAG 2036</strain>
    </source>
</reference>
<dbReference type="SMART" id="SM00333">
    <property type="entry name" value="TUDOR"/>
    <property type="match status" value="1"/>
</dbReference>
<feature type="region of interest" description="Disordered" evidence="8">
    <location>
        <begin position="305"/>
        <end position="350"/>
    </location>
</feature>
<evidence type="ECO:0000313" key="10">
    <source>
        <dbReference type="EMBL" id="KAK9805978.1"/>
    </source>
</evidence>
<dbReference type="SUPFAM" id="SSF63748">
    <property type="entry name" value="Tudor/PWWP/MBT"/>
    <property type="match status" value="1"/>
</dbReference>
<evidence type="ECO:0000256" key="2">
    <source>
        <dbReference type="ARBA" id="ARBA00004286"/>
    </source>
</evidence>
<feature type="non-terminal residue" evidence="10">
    <location>
        <position position="1"/>
    </location>
</feature>
<dbReference type="AlphaFoldDB" id="A0AAW1PC28"/>
<keyword evidence="7" id="KW-0539">Nucleus</keyword>
<dbReference type="InterPro" id="IPR003616">
    <property type="entry name" value="Post-SET_dom"/>
</dbReference>
<feature type="region of interest" description="Disordered" evidence="8">
    <location>
        <begin position="165"/>
        <end position="207"/>
    </location>
</feature>
<dbReference type="GO" id="GO:0005634">
    <property type="term" value="C:nucleus"/>
    <property type="evidence" value="ECO:0007669"/>
    <property type="project" value="UniProtKB-SubCell"/>
</dbReference>
<dbReference type="Gene3D" id="2.170.270.10">
    <property type="entry name" value="SET domain"/>
    <property type="match status" value="1"/>
</dbReference>
<dbReference type="InterPro" id="IPR046341">
    <property type="entry name" value="SET_dom_sf"/>
</dbReference>
<accession>A0AAW1PC28</accession>
<evidence type="ECO:0000256" key="8">
    <source>
        <dbReference type="SAM" id="MobiDB-lite"/>
    </source>
</evidence>
<dbReference type="InterPro" id="IPR002999">
    <property type="entry name" value="Tudor"/>
</dbReference>
<evidence type="ECO:0000313" key="11">
    <source>
        <dbReference type="Proteomes" id="UP001465755"/>
    </source>
</evidence>
<evidence type="ECO:0000256" key="5">
    <source>
        <dbReference type="ARBA" id="ARBA00022679"/>
    </source>
</evidence>
<name>A0AAW1PC28_9CHLO</name>
<keyword evidence="5" id="KW-0808">Transferase</keyword>
<comment type="subcellular location">
    <subcellularLocation>
        <location evidence="2">Chromosome</location>
    </subcellularLocation>
    <subcellularLocation>
        <location evidence="1">Nucleus</location>
    </subcellularLocation>
</comment>